<name>A0A5B7G6M1_PORTR</name>
<evidence type="ECO:0000256" key="1">
    <source>
        <dbReference type="SAM" id="MobiDB-lite"/>
    </source>
</evidence>
<dbReference type="Proteomes" id="UP000324222">
    <property type="component" value="Unassembled WGS sequence"/>
</dbReference>
<reference evidence="2 3" key="1">
    <citation type="submission" date="2019-05" db="EMBL/GenBank/DDBJ databases">
        <title>Another draft genome of Portunus trituberculatus and its Hox gene families provides insights of decapod evolution.</title>
        <authorList>
            <person name="Jeong J.-H."/>
            <person name="Song I."/>
            <person name="Kim S."/>
            <person name="Choi T."/>
            <person name="Kim D."/>
            <person name="Ryu S."/>
            <person name="Kim W."/>
        </authorList>
    </citation>
    <scope>NUCLEOTIDE SEQUENCE [LARGE SCALE GENOMIC DNA]</scope>
    <source>
        <tissue evidence="2">Muscle</tissue>
    </source>
</reference>
<evidence type="ECO:0000313" key="2">
    <source>
        <dbReference type="EMBL" id="MPC55581.1"/>
    </source>
</evidence>
<evidence type="ECO:0000313" key="3">
    <source>
        <dbReference type="Proteomes" id="UP000324222"/>
    </source>
</evidence>
<proteinExistence type="predicted"/>
<dbReference type="AlphaFoldDB" id="A0A5B7G6M1"/>
<organism evidence="2 3">
    <name type="scientific">Portunus trituberculatus</name>
    <name type="common">Swimming crab</name>
    <name type="synonym">Neptunus trituberculatus</name>
    <dbReference type="NCBI Taxonomy" id="210409"/>
    <lineage>
        <taxon>Eukaryota</taxon>
        <taxon>Metazoa</taxon>
        <taxon>Ecdysozoa</taxon>
        <taxon>Arthropoda</taxon>
        <taxon>Crustacea</taxon>
        <taxon>Multicrustacea</taxon>
        <taxon>Malacostraca</taxon>
        <taxon>Eumalacostraca</taxon>
        <taxon>Eucarida</taxon>
        <taxon>Decapoda</taxon>
        <taxon>Pleocyemata</taxon>
        <taxon>Brachyura</taxon>
        <taxon>Eubrachyura</taxon>
        <taxon>Portunoidea</taxon>
        <taxon>Portunidae</taxon>
        <taxon>Portuninae</taxon>
        <taxon>Portunus</taxon>
    </lineage>
</organism>
<protein>
    <submittedName>
        <fullName evidence="2">Uncharacterized protein</fullName>
    </submittedName>
</protein>
<comment type="caution">
    <text evidence="2">The sequence shown here is derived from an EMBL/GenBank/DDBJ whole genome shotgun (WGS) entry which is preliminary data.</text>
</comment>
<gene>
    <name evidence="2" type="ORF">E2C01_049523</name>
</gene>
<accession>A0A5B7G6M1</accession>
<feature type="region of interest" description="Disordered" evidence="1">
    <location>
        <begin position="58"/>
        <end position="91"/>
    </location>
</feature>
<keyword evidence="3" id="KW-1185">Reference proteome</keyword>
<dbReference type="EMBL" id="VSRR010013293">
    <property type="protein sequence ID" value="MPC55581.1"/>
    <property type="molecule type" value="Genomic_DNA"/>
</dbReference>
<sequence length="91" mass="10651">MLSDSIQPFASLNEVRPLCVDLLWTLTTQREKRLLRHQTGFPHWLRTHCRLSEKTFVKGEARSHQTPRRSTNEAVLLGKKLEGEGEREEIR</sequence>
<feature type="compositionally biased region" description="Basic and acidic residues" evidence="1">
    <location>
        <begin position="79"/>
        <end position="91"/>
    </location>
</feature>